<dbReference type="Pfam" id="PF00501">
    <property type="entry name" value="AMP-binding"/>
    <property type="match status" value="1"/>
</dbReference>
<evidence type="ECO:0000259" key="3">
    <source>
        <dbReference type="Pfam" id="PF13193"/>
    </source>
</evidence>
<dbReference type="RefSeq" id="WP_188481263.1">
    <property type="nucleotide sequence ID" value="NZ_BMFC01000002.1"/>
</dbReference>
<organism evidence="4 5">
    <name type="scientific">Marivita lacus</name>
    <dbReference type="NCBI Taxonomy" id="1323742"/>
    <lineage>
        <taxon>Bacteria</taxon>
        <taxon>Pseudomonadati</taxon>
        <taxon>Pseudomonadota</taxon>
        <taxon>Alphaproteobacteria</taxon>
        <taxon>Rhodobacterales</taxon>
        <taxon>Roseobacteraceae</taxon>
        <taxon>Marivita</taxon>
    </lineage>
</organism>
<sequence length="502" mass="54557">MSSVFDAGPWPPCPQDFNLAAHVLAAADRVPDKIALAVVKPTGAQRWSYDRLRSAILGCATGLLDSGLKPGDRLLMRVGNSVEFPVAYLAAIAVGIVPIPTSSQLTLPEVQVLIDMTDPAAMLHDGITACPDTRRVIRTNRMSDWYALPAAAYDLGDPDRLAYIIFTSGTSGTPRAVCHAHRAIWARGMMMEGWYGLTEQDRLMHAGAFNWTYTLGTGLLDPWTRGATALIPAQGVEHAQIPLLLKRHEATIFAAAPGVYRNILKSAGLNLPKLRHGLSAGEKLPASVRDAWQTATGTRVYEAFGMSECSTFISSAPGAPDLPPESLGWPQPGRHIAIVGDTTPVPIGTPGIIAVHRSDPGLMLGYLNQPEATEARYQGDWFLTGDMGEMTESKGILYHGRADDMMNAGGFRVSPLEVEAALMQYPDIHEVGVTDIEIKPDTRIIAAYYVADHPLDEDLLNAFAATRLARYKQPRLYRRIASLPRNANNKLLRRALPDQTPV</sequence>
<evidence type="ECO:0000313" key="5">
    <source>
        <dbReference type="Proteomes" id="UP000645462"/>
    </source>
</evidence>
<keyword evidence="5" id="KW-1185">Reference proteome</keyword>
<dbReference type="EMBL" id="BMFC01000002">
    <property type="protein sequence ID" value="GGB98412.1"/>
    <property type="molecule type" value="Genomic_DNA"/>
</dbReference>
<feature type="domain" description="AMP-dependent synthetase/ligase" evidence="2">
    <location>
        <begin position="26"/>
        <end position="367"/>
    </location>
</feature>
<reference evidence="5" key="1">
    <citation type="journal article" date="2019" name="Int. J. Syst. Evol. Microbiol.">
        <title>The Global Catalogue of Microorganisms (GCM) 10K type strain sequencing project: providing services to taxonomists for standard genome sequencing and annotation.</title>
        <authorList>
            <consortium name="The Broad Institute Genomics Platform"/>
            <consortium name="The Broad Institute Genome Sequencing Center for Infectious Disease"/>
            <person name="Wu L."/>
            <person name="Ma J."/>
        </authorList>
    </citation>
    <scope>NUCLEOTIDE SEQUENCE [LARGE SCALE GENOMIC DNA]</scope>
    <source>
        <strain evidence="5">CGMCC 1.12478</strain>
    </source>
</reference>
<evidence type="ECO:0000256" key="1">
    <source>
        <dbReference type="ARBA" id="ARBA00022598"/>
    </source>
</evidence>
<comment type="caution">
    <text evidence="4">The sequence shown here is derived from an EMBL/GenBank/DDBJ whole genome shotgun (WGS) entry which is preliminary data.</text>
</comment>
<dbReference type="SUPFAM" id="SSF56801">
    <property type="entry name" value="Acetyl-CoA synthetase-like"/>
    <property type="match status" value="1"/>
</dbReference>
<dbReference type="PANTHER" id="PTHR43352:SF1">
    <property type="entry name" value="ANTHRANILATE--COA LIGASE"/>
    <property type="match status" value="1"/>
</dbReference>
<accession>A0ABQ1KFC5</accession>
<dbReference type="InterPro" id="IPR025110">
    <property type="entry name" value="AMP-bd_C"/>
</dbReference>
<dbReference type="Gene3D" id="3.40.50.12780">
    <property type="entry name" value="N-terminal domain of ligase-like"/>
    <property type="match status" value="1"/>
</dbReference>
<dbReference type="PANTHER" id="PTHR43352">
    <property type="entry name" value="ACETYL-COA SYNTHETASE"/>
    <property type="match status" value="1"/>
</dbReference>
<protein>
    <submittedName>
        <fullName evidence="4">Acetyl-CoA synthetase</fullName>
    </submittedName>
</protein>
<dbReference type="PROSITE" id="PS00455">
    <property type="entry name" value="AMP_BINDING"/>
    <property type="match status" value="1"/>
</dbReference>
<keyword evidence="1" id="KW-0436">Ligase</keyword>
<dbReference type="InterPro" id="IPR042099">
    <property type="entry name" value="ANL_N_sf"/>
</dbReference>
<evidence type="ECO:0000313" key="4">
    <source>
        <dbReference type="EMBL" id="GGB98412.1"/>
    </source>
</evidence>
<feature type="domain" description="AMP-binding enzyme C-terminal" evidence="3">
    <location>
        <begin position="417"/>
        <end position="490"/>
    </location>
</feature>
<dbReference type="Gene3D" id="3.30.300.30">
    <property type="match status" value="1"/>
</dbReference>
<dbReference type="InterPro" id="IPR045851">
    <property type="entry name" value="AMP-bd_C_sf"/>
</dbReference>
<dbReference type="Proteomes" id="UP000645462">
    <property type="component" value="Unassembled WGS sequence"/>
</dbReference>
<evidence type="ECO:0000259" key="2">
    <source>
        <dbReference type="Pfam" id="PF00501"/>
    </source>
</evidence>
<name>A0ABQ1KFC5_9RHOB</name>
<proteinExistence type="predicted"/>
<dbReference type="InterPro" id="IPR020845">
    <property type="entry name" value="AMP-binding_CS"/>
</dbReference>
<dbReference type="InterPro" id="IPR000873">
    <property type="entry name" value="AMP-dep_synth/lig_dom"/>
</dbReference>
<dbReference type="Pfam" id="PF13193">
    <property type="entry name" value="AMP-binding_C"/>
    <property type="match status" value="1"/>
</dbReference>
<gene>
    <name evidence="4" type="ORF">GCM10011363_13810</name>
</gene>